<dbReference type="EMBL" id="BMAC01000610">
    <property type="protein sequence ID" value="GFQ00138.1"/>
    <property type="molecule type" value="Genomic_DNA"/>
</dbReference>
<name>A0A830CHF5_9LAMI</name>
<feature type="compositionally biased region" description="Basic and acidic residues" evidence="6">
    <location>
        <begin position="168"/>
        <end position="181"/>
    </location>
</feature>
<evidence type="ECO:0000256" key="2">
    <source>
        <dbReference type="ARBA" id="ARBA00023015"/>
    </source>
</evidence>
<evidence type="ECO:0000256" key="5">
    <source>
        <dbReference type="ARBA" id="ARBA00023242"/>
    </source>
</evidence>
<organism evidence="7 8">
    <name type="scientific">Phtheirospermum japonicum</name>
    <dbReference type="NCBI Taxonomy" id="374723"/>
    <lineage>
        <taxon>Eukaryota</taxon>
        <taxon>Viridiplantae</taxon>
        <taxon>Streptophyta</taxon>
        <taxon>Embryophyta</taxon>
        <taxon>Tracheophyta</taxon>
        <taxon>Spermatophyta</taxon>
        <taxon>Magnoliopsida</taxon>
        <taxon>eudicotyledons</taxon>
        <taxon>Gunneridae</taxon>
        <taxon>Pentapetalae</taxon>
        <taxon>asterids</taxon>
        <taxon>lamiids</taxon>
        <taxon>Lamiales</taxon>
        <taxon>Orobanchaceae</taxon>
        <taxon>Orobanchaceae incertae sedis</taxon>
        <taxon>Phtheirospermum</taxon>
    </lineage>
</organism>
<evidence type="ECO:0008006" key="9">
    <source>
        <dbReference type="Google" id="ProtNLM"/>
    </source>
</evidence>
<evidence type="ECO:0000313" key="7">
    <source>
        <dbReference type="EMBL" id="GFQ00138.1"/>
    </source>
</evidence>
<gene>
    <name evidence="7" type="ORF">PHJA_002157800</name>
</gene>
<dbReference type="OrthoDB" id="914210at2759"/>
<dbReference type="GO" id="GO:0003677">
    <property type="term" value="F:DNA binding"/>
    <property type="evidence" value="ECO:0007669"/>
    <property type="project" value="UniProtKB-KW"/>
</dbReference>
<dbReference type="Proteomes" id="UP000653305">
    <property type="component" value="Unassembled WGS sequence"/>
</dbReference>
<feature type="compositionally biased region" description="Basic and acidic residues" evidence="6">
    <location>
        <begin position="318"/>
        <end position="330"/>
    </location>
</feature>
<dbReference type="SUPFAM" id="SSF101936">
    <property type="entry name" value="DNA-binding pseudobarrel domain"/>
    <property type="match status" value="2"/>
</dbReference>
<evidence type="ECO:0000256" key="3">
    <source>
        <dbReference type="ARBA" id="ARBA00023125"/>
    </source>
</evidence>
<dbReference type="InterPro" id="IPR044800">
    <property type="entry name" value="LEC2-like"/>
</dbReference>
<keyword evidence="4" id="KW-0804">Transcription</keyword>
<evidence type="ECO:0000256" key="1">
    <source>
        <dbReference type="ARBA" id="ARBA00004123"/>
    </source>
</evidence>
<keyword evidence="3" id="KW-0238">DNA-binding</keyword>
<keyword evidence="5" id="KW-0539">Nucleus</keyword>
<dbReference type="Gene3D" id="2.40.330.10">
    <property type="entry name" value="DNA-binding pseudobarrel domain"/>
    <property type="match status" value="2"/>
</dbReference>
<evidence type="ECO:0000256" key="4">
    <source>
        <dbReference type="ARBA" id="ARBA00023163"/>
    </source>
</evidence>
<feature type="region of interest" description="Disordered" evidence="6">
    <location>
        <begin position="159"/>
        <end position="181"/>
    </location>
</feature>
<comment type="caution">
    <text evidence="7">The sequence shown here is derived from an EMBL/GenBank/DDBJ whole genome shotgun (WGS) entry which is preliminary data.</text>
</comment>
<feature type="region of interest" description="Disordered" evidence="6">
    <location>
        <begin position="307"/>
        <end position="345"/>
    </location>
</feature>
<comment type="subcellular location">
    <subcellularLocation>
        <location evidence="1">Nucleus</location>
    </subcellularLocation>
</comment>
<reference evidence="7" key="1">
    <citation type="submission" date="2020-07" db="EMBL/GenBank/DDBJ databases">
        <title>Ethylene signaling mediates host invasion by parasitic plants.</title>
        <authorList>
            <person name="Yoshida S."/>
        </authorList>
    </citation>
    <scope>NUCLEOTIDE SEQUENCE</scope>
    <source>
        <strain evidence="7">Okayama</strain>
    </source>
</reference>
<dbReference type="GO" id="GO:0005634">
    <property type="term" value="C:nucleus"/>
    <property type="evidence" value="ECO:0007669"/>
    <property type="project" value="UniProtKB-SubCell"/>
</dbReference>
<evidence type="ECO:0000256" key="6">
    <source>
        <dbReference type="SAM" id="MobiDB-lite"/>
    </source>
</evidence>
<dbReference type="InterPro" id="IPR003340">
    <property type="entry name" value="B3_DNA-bd"/>
</dbReference>
<protein>
    <recommendedName>
        <fullName evidence="9">TF-B3 domain-containing protein</fullName>
    </recommendedName>
</protein>
<dbReference type="GO" id="GO:0003700">
    <property type="term" value="F:DNA-binding transcription factor activity"/>
    <property type="evidence" value="ECO:0007669"/>
    <property type="project" value="InterPro"/>
</dbReference>
<proteinExistence type="predicted"/>
<dbReference type="PANTHER" id="PTHR31140">
    <property type="entry name" value="B3 DOMAIN-CONTAINING TRANSCRIPTION FACTOR ABI3"/>
    <property type="match status" value="1"/>
</dbReference>
<dbReference type="InterPro" id="IPR015300">
    <property type="entry name" value="DNA-bd_pseudobarrel_sf"/>
</dbReference>
<dbReference type="PANTHER" id="PTHR31140:SF139">
    <property type="entry name" value="B3 DOMAIN-CONTAINING PROTEIN OS02G0455900-RELATED"/>
    <property type="match status" value="1"/>
</dbReference>
<accession>A0A830CHF5</accession>
<keyword evidence="8" id="KW-1185">Reference proteome</keyword>
<dbReference type="AlphaFoldDB" id="A0A830CHF5"/>
<evidence type="ECO:0000313" key="8">
    <source>
        <dbReference type="Proteomes" id="UP000653305"/>
    </source>
</evidence>
<sequence length="530" mass="60086">MGIPTSPLFSANTTTRQAHTAGRVANGGAATRGLWLVADGRIFATGCRGFRRTSCAEFGRRRRCQRTAAAGSLAAGLRPWLYVVVWAWLRSYRPVKLIVLTSPQVKTRQLKKTEFPSKQKYKMHSLHILSLSLSLPLKDCNTTQEINQALEIKKMSERKDIPGPSKKLCPDDDHTPHEKAIHEKWPGPKPSLFSCEAYCFSRILEQYDVMPTNPELYIEAFQGHLLFDSPETKFFLVYDDEDKSKSYNMLFSHYLTWEFIRYSVSADWETFVSDHNLKAGDEISFYKFADKNVCDGYYYILKFAKKPSDGKDDDAAESSEKPSDDVAEDKRRKKNLPGPGSRPMPTEACCLSKIITSQELVLENPKLYFNLQNAIDLTGCPDIVQHPPGTYSKDLYVFDKDDRQYTMKLSDCVSGGPETSYVLNTGWSTFLRTQGLKEGDQLLFYRFIEKSVYEEGYYYALRSEPYIAETSPSSDVASDYHIAEAERKLEYLKAKQVTLTALLELCSHLEAADVDAETEHNDDDDVSGAN</sequence>
<dbReference type="CDD" id="cd10017">
    <property type="entry name" value="B3_DNA"/>
    <property type="match status" value="2"/>
</dbReference>
<keyword evidence="2" id="KW-0805">Transcription regulation</keyword>